<keyword evidence="2 8" id="KW-0808">Transferase</keyword>
<evidence type="ECO:0000256" key="3">
    <source>
        <dbReference type="ARBA" id="ARBA00022694"/>
    </source>
</evidence>
<proteinExistence type="inferred from homology"/>
<dbReference type="PANTHER" id="PTHR46173:SF1">
    <property type="entry name" value="CCA TRNA NUCLEOTIDYLTRANSFERASE 1, MITOCHONDRIAL"/>
    <property type="match status" value="1"/>
</dbReference>
<comment type="cofactor">
    <cofactor evidence="1">
        <name>Mg(2+)</name>
        <dbReference type="ChEBI" id="CHEBI:18420"/>
    </cofactor>
</comment>
<dbReference type="CDD" id="cd05398">
    <property type="entry name" value="NT_ClassII-CCAase"/>
    <property type="match status" value="1"/>
</dbReference>
<dbReference type="SUPFAM" id="SSF81891">
    <property type="entry name" value="Poly A polymerase C-terminal region-like"/>
    <property type="match status" value="1"/>
</dbReference>
<dbReference type="Pfam" id="PF12627">
    <property type="entry name" value="PolyA_pol_RNAbd"/>
    <property type="match status" value="1"/>
</dbReference>
<dbReference type="CDD" id="cd00077">
    <property type="entry name" value="HDc"/>
    <property type="match status" value="1"/>
</dbReference>
<feature type="region of interest" description="Disordered" evidence="9">
    <location>
        <begin position="465"/>
        <end position="490"/>
    </location>
</feature>
<dbReference type="InterPro" id="IPR002646">
    <property type="entry name" value="PolA_pol_head_dom"/>
</dbReference>
<keyword evidence="4" id="KW-0548">Nucleotidyltransferase</keyword>
<dbReference type="GO" id="GO:0016779">
    <property type="term" value="F:nucleotidyltransferase activity"/>
    <property type="evidence" value="ECO:0007669"/>
    <property type="project" value="UniProtKB-KW"/>
</dbReference>
<evidence type="ECO:0000313" key="11">
    <source>
        <dbReference type="EMBL" id="OHA90088.1"/>
    </source>
</evidence>
<comment type="similarity">
    <text evidence="8">Belongs to the tRNA nucleotidyltransferase/poly(A) polymerase family.</text>
</comment>
<dbReference type="InterPro" id="IPR050264">
    <property type="entry name" value="Bact_CCA-adding_enz_type3_sf"/>
</dbReference>
<evidence type="ECO:0000256" key="1">
    <source>
        <dbReference type="ARBA" id="ARBA00001946"/>
    </source>
</evidence>
<dbReference type="InterPro" id="IPR006675">
    <property type="entry name" value="HDIG_dom"/>
</dbReference>
<organism evidence="11 12">
    <name type="scientific">Candidatus Zambryskibacteria bacterium RIFCSPHIGHO2_01_FULL_46_25</name>
    <dbReference type="NCBI Taxonomy" id="1802738"/>
    <lineage>
        <taxon>Bacteria</taxon>
        <taxon>Candidatus Zambryskiibacteriota</taxon>
    </lineage>
</organism>
<evidence type="ECO:0000313" key="12">
    <source>
        <dbReference type="Proteomes" id="UP000178107"/>
    </source>
</evidence>
<evidence type="ECO:0000256" key="8">
    <source>
        <dbReference type="RuleBase" id="RU003953"/>
    </source>
</evidence>
<dbReference type="Gene3D" id="1.10.3090.10">
    <property type="entry name" value="cca-adding enzyme, domain 2"/>
    <property type="match status" value="1"/>
</dbReference>
<dbReference type="GO" id="GO:0046872">
    <property type="term" value="F:metal ion binding"/>
    <property type="evidence" value="ECO:0007669"/>
    <property type="project" value="UniProtKB-KW"/>
</dbReference>
<evidence type="ECO:0000256" key="2">
    <source>
        <dbReference type="ARBA" id="ARBA00022679"/>
    </source>
</evidence>
<comment type="caution">
    <text evidence="11">The sequence shown here is derived from an EMBL/GenBank/DDBJ whole genome shotgun (WGS) entry which is preliminary data.</text>
</comment>
<reference evidence="11 12" key="1">
    <citation type="journal article" date="2016" name="Nat. Commun.">
        <title>Thousands of microbial genomes shed light on interconnected biogeochemical processes in an aquifer system.</title>
        <authorList>
            <person name="Anantharaman K."/>
            <person name="Brown C.T."/>
            <person name="Hug L.A."/>
            <person name="Sharon I."/>
            <person name="Castelle C.J."/>
            <person name="Probst A.J."/>
            <person name="Thomas B.C."/>
            <person name="Singh A."/>
            <person name="Wilkins M.J."/>
            <person name="Karaoz U."/>
            <person name="Brodie E.L."/>
            <person name="Williams K.H."/>
            <person name="Hubbard S.S."/>
            <person name="Banfield J.F."/>
        </authorList>
    </citation>
    <scope>NUCLEOTIDE SEQUENCE [LARGE SCALE GENOMIC DNA]</scope>
</reference>
<dbReference type="InterPro" id="IPR032828">
    <property type="entry name" value="PolyA_RNA-bd"/>
</dbReference>
<dbReference type="InterPro" id="IPR003607">
    <property type="entry name" value="HD/PDEase_dom"/>
</dbReference>
<protein>
    <recommendedName>
        <fullName evidence="10">HD domain-containing protein</fullName>
    </recommendedName>
</protein>
<dbReference type="Gene3D" id="1.10.246.80">
    <property type="match status" value="1"/>
</dbReference>
<sequence length="490" mass="56220">MASIKSKFEIPKDVREISRVLSDAGFENFLVGGCVRDLIMGRTPKDWDITTIATPEKIIELFPDSFYENDFGTVGVKTETTGIVEVTPYRLESEYSDARHPDKIEWANKLEDDLARRDFTMNAIALDINPKSQILNPIDPFGGQKDIEKKIIRTVGKPEERFGEDALRIFRALRLSAELGFAVEHETLEAISKCTHLLEKISKERIRDEFAKIIMSPEPGIALEMCARLSILKYISEEFEKGIGVEQNQAHAYTVWEHLLRSLNHAAKRNFPLHVRLSALFHDIAKPHTKAVKNGQPTFYGHEVVGSRITRKVLENLKFSKEIIEKTHKLVRWHMFFSDTEQITLSAVRRMVRNVGPDLVWDLMNMRAADRIGTGRPKETPYRLRKYHSMIEEVMRDPISVKQLSVGGEDIMKLTKAGPGPHVGFILEILLSEVLDEPKKNDKNYLETRVKELYDLDPQELARVGREARAKNASEDEKEVEKIREEYKVK</sequence>
<evidence type="ECO:0000256" key="5">
    <source>
        <dbReference type="ARBA" id="ARBA00022723"/>
    </source>
</evidence>
<name>A0A1G2SZC1_9BACT</name>
<dbReference type="GO" id="GO:0000049">
    <property type="term" value="F:tRNA binding"/>
    <property type="evidence" value="ECO:0007669"/>
    <property type="project" value="TreeGrafter"/>
</dbReference>
<evidence type="ECO:0000256" key="7">
    <source>
        <dbReference type="ARBA" id="ARBA00022842"/>
    </source>
</evidence>
<keyword evidence="5" id="KW-0479">Metal-binding</keyword>
<dbReference type="EMBL" id="MHVH01000006">
    <property type="protein sequence ID" value="OHA90088.1"/>
    <property type="molecule type" value="Genomic_DNA"/>
</dbReference>
<evidence type="ECO:0000256" key="4">
    <source>
        <dbReference type="ARBA" id="ARBA00022695"/>
    </source>
</evidence>
<dbReference type="Gene3D" id="3.30.460.10">
    <property type="entry name" value="Beta Polymerase, domain 2"/>
    <property type="match status" value="1"/>
</dbReference>
<keyword evidence="8" id="KW-0694">RNA-binding</keyword>
<dbReference type="SMART" id="SM00471">
    <property type="entry name" value="HDc"/>
    <property type="match status" value="1"/>
</dbReference>
<keyword evidence="7" id="KW-0460">Magnesium</keyword>
<dbReference type="GO" id="GO:0000166">
    <property type="term" value="F:nucleotide binding"/>
    <property type="evidence" value="ECO:0007669"/>
    <property type="project" value="UniProtKB-KW"/>
</dbReference>
<gene>
    <name evidence="11" type="ORF">A2838_00415</name>
</gene>
<dbReference type="Proteomes" id="UP000178107">
    <property type="component" value="Unassembled WGS sequence"/>
</dbReference>
<dbReference type="InterPro" id="IPR006674">
    <property type="entry name" value="HD_domain"/>
</dbReference>
<dbReference type="InterPro" id="IPR043519">
    <property type="entry name" value="NT_sf"/>
</dbReference>
<dbReference type="PANTHER" id="PTHR46173">
    <property type="entry name" value="CCA TRNA NUCLEOTIDYLTRANSFERASE 1, MITOCHONDRIAL"/>
    <property type="match status" value="1"/>
</dbReference>
<accession>A0A1G2SZC1</accession>
<dbReference type="PROSITE" id="PS51831">
    <property type="entry name" value="HD"/>
    <property type="match status" value="1"/>
</dbReference>
<dbReference type="AlphaFoldDB" id="A0A1G2SZC1"/>
<evidence type="ECO:0000259" key="10">
    <source>
        <dbReference type="PROSITE" id="PS51831"/>
    </source>
</evidence>
<evidence type="ECO:0000256" key="9">
    <source>
        <dbReference type="SAM" id="MobiDB-lite"/>
    </source>
</evidence>
<dbReference type="Pfam" id="PF01743">
    <property type="entry name" value="PolyA_pol"/>
    <property type="match status" value="1"/>
</dbReference>
<feature type="domain" description="HD" evidence="10">
    <location>
        <begin position="255"/>
        <end position="375"/>
    </location>
</feature>
<keyword evidence="3" id="KW-0819">tRNA processing</keyword>
<dbReference type="Pfam" id="PF01966">
    <property type="entry name" value="HD"/>
    <property type="match status" value="1"/>
</dbReference>
<dbReference type="GO" id="GO:0008033">
    <property type="term" value="P:tRNA processing"/>
    <property type="evidence" value="ECO:0007669"/>
    <property type="project" value="UniProtKB-KW"/>
</dbReference>
<evidence type="ECO:0000256" key="6">
    <source>
        <dbReference type="ARBA" id="ARBA00022741"/>
    </source>
</evidence>
<dbReference type="NCBIfam" id="TIGR00277">
    <property type="entry name" value="HDIG"/>
    <property type="match status" value="1"/>
</dbReference>
<dbReference type="SUPFAM" id="SSF81301">
    <property type="entry name" value="Nucleotidyltransferase"/>
    <property type="match status" value="1"/>
</dbReference>
<keyword evidence="6" id="KW-0547">Nucleotide-binding</keyword>